<dbReference type="GO" id="GO:0016042">
    <property type="term" value="P:lipid catabolic process"/>
    <property type="evidence" value="ECO:0007669"/>
    <property type="project" value="TreeGrafter"/>
</dbReference>
<dbReference type="PANTHER" id="PTHR11610">
    <property type="entry name" value="LIPASE"/>
    <property type="match status" value="1"/>
</dbReference>
<feature type="binding site" evidence="11">
    <location>
        <position position="907"/>
    </location>
    <ligand>
        <name>ATP</name>
        <dbReference type="ChEBI" id="CHEBI:30616"/>
    </ligand>
</feature>
<dbReference type="PROSITE" id="PS00109">
    <property type="entry name" value="PROTEIN_KINASE_TYR"/>
    <property type="match status" value="1"/>
</dbReference>
<keyword evidence="13" id="KW-1133">Transmembrane helix</keyword>
<sequence>MTAALLHKENMNVIAVDWSKGADYINYFQAAANTRVVGAVIAKMMEGLHSTAHAAYSNMHVVGHSLGAHIGGYVGERIHGLGRITGLDPAGPCFEEQDVQVRLDPNDANYVDVIHTDGDNLLALGFFLHTSKVCYKDLGCFANDNPYSNSFGALPSSPDDMQIKMNLYTRDNIVEPTLILYNETSSILDSHYDGNKPTKIVIHGYMSDATEDWVLNISNLYLKREDVNVIAVDWKSGANKIYPQAVANTRVVGAYVARLLKTLRDKFGANMEDVHIIGHSLGAQTGGYIGSLTPKLGRITGMDPAGPLFEKYDSIVRLDPGDATFVDVIHTDALPFEEAGFGTRLPAGHIDFYPNGGGHQPGCPPPYKTGVSEMFTLKFNSKEYLFAAICMKESMRYPTELAAFMAVACSHQRSYYYFAESLTTEKCKFTSYPCASYAAYRAGNCTSCGDGPCPIMGADADQYKARRGDFYLTTNSQNPYCNADYGKCSPNCQTGCSKLGHCIGGCNPGWKGKQCDQNCDEYSYGVNCGKMCGHCKNDEQCDIITGSCPNGCVAGWTGHNCKEACPPFTYGDKCRETCGHCRLGNACNVVTGVCSQGCNPGWSGERCDQACPVGTYGRDCVMTCGRCKNNKTCDSVTGECLNLCTEGWMGLKCDQHCPPGFFGRNCTAQCGKCASGTCDPSSGKCQSGCKAGWTGPTCASRCSNGWFGPNCKIKCGQCKNLTFCDAEKGICASGCQKGWKGLMCNRSCKNGYYGNSCSFKCGKCVKDQICNKSTGFCPNGCALGFKGLKCLEVSDEAIEERGMMSLAVPVLVSCIVLLVILFSMTTVYFLCIRPRHGRLFSKFYRLSTRSLQIPEIHIYEEVLSGTWELNKYNLFLTNEKLGHGQFGMVKKGFVKKDRTHRIPVAVKSIKGSASEKDRNDFINELNILKKVGQHPNVVCLVGACHIQGTMYVAMEYCKNGDLRTYLRRLRKSKNNLYANAKVISPVQKSVLLKLSLDVASGLSHLAEKQIIHRDVAARNVLLDEHLIAKVADFGLSKHDDTYVKTSNTRVPVRWLAPESLFNALYTTQSDVWSFGVLLWEIATLGGTPYHGLDTQQMCNLIKQGFRMRRPRNCDPALYAMMLQCWYERPESRPCIKEIVSRLQRMLEDSQVYMNLDLDVNEGNQYAEIN</sequence>
<evidence type="ECO:0000256" key="1">
    <source>
        <dbReference type="ARBA" id="ARBA00004613"/>
    </source>
</evidence>
<keyword evidence="6 11" id="KW-0547">Nucleotide-binding</keyword>
<feature type="domain" description="Protein kinase" evidence="14">
    <location>
        <begin position="875"/>
        <end position="1146"/>
    </location>
</feature>
<comment type="caution">
    <text evidence="15">The sequence shown here is derived from an EMBL/GenBank/DDBJ whole genome shotgun (WGS) entry which is preliminary data.</text>
</comment>
<keyword evidence="4" id="KW-0597">Phosphoprotein</keyword>
<evidence type="ECO:0000313" key="16">
    <source>
        <dbReference type="Proteomes" id="UP001186944"/>
    </source>
</evidence>
<evidence type="ECO:0000256" key="2">
    <source>
        <dbReference type="ARBA" id="ARBA00010701"/>
    </source>
</evidence>
<keyword evidence="13" id="KW-0472">Membrane</keyword>
<dbReference type="SUPFAM" id="SSF56112">
    <property type="entry name" value="Protein kinase-like (PK-like)"/>
    <property type="match status" value="1"/>
</dbReference>
<keyword evidence="3" id="KW-0964">Secreted</keyword>
<dbReference type="InterPro" id="IPR013818">
    <property type="entry name" value="Lipase"/>
</dbReference>
<evidence type="ECO:0000256" key="3">
    <source>
        <dbReference type="ARBA" id="ARBA00022525"/>
    </source>
</evidence>
<dbReference type="InterPro" id="IPR008266">
    <property type="entry name" value="Tyr_kinase_AS"/>
</dbReference>
<dbReference type="GO" id="GO:0004806">
    <property type="term" value="F:triacylglycerol lipase activity"/>
    <property type="evidence" value="ECO:0007669"/>
    <property type="project" value="InterPro"/>
</dbReference>
<dbReference type="FunFam" id="1.10.510.10:FF:000554">
    <property type="entry name" value="Predicted protein"/>
    <property type="match status" value="1"/>
</dbReference>
<dbReference type="InterPro" id="IPR000734">
    <property type="entry name" value="TAG_lipase"/>
</dbReference>
<organism evidence="15 16">
    <name type="scientific">Pinctada imbricata</name>
    <name type="common">Atlantic pearl-oyster</name>
    <name type="synonym">Pinctada martensii</name>
    <dbReference type="NCBI Taxonomy" id="66713"/>
    <lineage>
        <taxon>Eukaryota</taxon>
        <taxon>Metazoa</taxon>
        <taxon>Spiralia</taxon>
        <taxon>Lophotrochozoa</taxon>
        <taxon>Mollusca</taxon>
        <taxon>Bivalvia</taxon>
        <taxon>Autobranchia</taxon>
        <taxon>Pteriomorphia</taxon>
        <taxon>Pterioida</taxon>
        <taxon>Pterioidea</taxon>
        <taxon>Pteriidae</taxon>
        <taxon>Pinctada</taxon>
    </lineage>
</organism>
<evidence type="ECO:0000256" key="6">
    <source>
        <dbReference type="ARBA" id="ARBA00022741"/>
    </source>
</evidence>
<dbReference type="Pfam" id="PF00151">
    <property type="entry name" value="Lipase"/>
    <property type="match status" value="3"/>
</dbReference>
<evidence type="ECO:0000256" key="4">
    <source>
        <dbReference type="ARBA" id="ARBA00022553"/>
    </source>
</evidence>
<dbReference type="AlphaFoldDB" id="A0AA89BSR1"/>
<dbReference type="SMART" id="SM00181">
    <property type="entry name" value="EGF"/>
    <property type="match status" value="6"/>
</dbReference>
<dbReference type="Gene3D" id="3.30.200.20">
    <property type="entry name" value="Phosphorylase Kinase, domain 1"/>
    <property type="match status" value="1"/>
</dbReference>
<keyword evidence="5" id="KW-0808">Transferase</keyword>
<dbReference type="PRINTS" id="PR00823">
    <property type="entry name" value="PANCLIPASE"/>
</dbReference>
<gene>
    <name evidence="15" type="ORF">FSP39_005811</name>
</gene>
<keyword evidence="7" id="KW-0418">Kinase</keyword>
<dbReference type="GO" id="GO:0005615">
    <property type="term" value="C:extracellular space"/>
    <property type="evidence" value="ECO:0007669"/>
    <property type="project" value="TreeGrafter"/>
</dbReference>
<keyword evidence="16" id="KW-1185">Reference proteome</keyword>
<dbReference type="CDD" id="cd00192">
    <property type="entry name" value="PTKc"/>
    <property type="match status" value="1"/>
</dbReference>
<evidence type="ECO:0000259" key="14">
    <source>
        <dbReference type="PROSITE" id="PS50011"/>
    </source>
</evidence>
<dbReference type="Gene3D" id="2.170.300.10">
    <property type="entry name" value="Tie2 ligand-binding domain superfamily"/>
    <property type="match status" value="2"/>
</dbReference>
<dbReference type="InterPro" id="IPR011009">
    <property type="entry name" value="Kinase-like_dom_sf"/>
</dbReference>
<evidence type="ECO:0000256" key="11">
    <source>
        <dbReference type="PROSITE-ProRule" id="PRU10141"/>
    </source>
</evidence>
<dbReference type="GO" id="GO:0004713">
    <property type="term" value="F:protein tyrosine kinase activity"/>
    <property type="evidence" value="ECO:0007669"/>
    <property type="project" value="UniProtKB-KW"/>
</dbReference>
<dbReference type="GO" id="GO:0005524">
    <property type="term" value="F:ATP binding"/>
    <property type="evidence" value="ECO:0007669"/>
    <property type="project" value="UniProtKB-UniRule"/>
</dbReference>
<comment type="subcellular location">
    <subcellularLocation>
        <location evidence="1">Secreted</location>
    </subcellularLocation>
</comment>
<keyword evidence="13" id="KW-0812">Transmembrane</keyword>
<evidence type="ECO:0000256" key="13">
    <source>
        <dbReference type="SAM" id="Phobius"/>
    </source>
</evidence>
<protein>
    <recommendedName>
        <fullName evidence="14">Protein kinase domain-containing protein</fullName>
    </recommendedName>
</protein>
<dbReference type="Proteomes" id="UP001186944">
    <property type="component" value="Unassembled WGS sequence"/>
</dbReference>
<dbReference type="PROSITE" id="PS50011">
    <property type="entry name" value="PROTEIN_KINASE_DOM"/>
    <property type="match status" value="1"/>
</dbReference>
<evidence type="ECO:0000256" key="7">
    <source>
        <dbReference type="ARBA" id="ARBA00022777"/>
    </source>
</evidence>
<dbReference type="InterPro" id="IPR000742">
    <property type="entry name" value="EGF"/>
</dbReference>
<dbReference type="CDD" id="cd00707">
    <property type="entry name" value="Pancreat_lipase_like"/>
    <property type="match status" value="1"/>
</dbReference>
<evidence type="ECO:0000256" key="12">
    <source>
        <dbReference type="RuleBase" id="RU004262"/>
    </source>
</evidence>
<dbReference type="InterPro" id="IPR020635">
    <property type="entry name" value="Tyr_kinase_cat_dom"/>
</dbReference>
<accession>A0AA89BSR1</accession>
<dbReference type="InterPro" id="IPR002331">
    <property type="entry name" value="Lipase_panc"/>
</dbReference>
<dbReference type="InterPro" id="IPR017441">
    <property type="entry name" value="Protein_kinase_ATP_BS"/>
</dbReference>
<dbReference type="PROSITE" id="PS00107">
    <property type="entry name" value="PROTEIN_KINASE_ATP"/>
    <property type="match status" value="1"/>
</dbReference>
<evidence type="ECO:0000256" key="10">
    <source>
        <dbReference type="ARBA" id="ARBA00023157"/>
    </source>
</evidence>
<keyword evidence="10" id="KW-1015">Disulfide bond</keyword>
<dbReference type="SMART" id="SM00219">
    <property type="entry name" value="TyrKc"/>
    <property type="match status" value="1"/>
</dbReference>
<feature type="transmembrane region" description="Helical" evidence="13">
    <location>
        <begin position="806"/>
        <end position="832"/>
    </location>
</feature>
<name>A0AA89BSR1_PINIB</name>
<keyword evidence="9" id="KW-0829">Tyrosine-protein kinase</keyword>
<evidence type="ECO:0000256" key="8">
    <source>
        <dbReference type="ARBA" id="ARBA00022840"/>
    </source>
</evidence>
<dbReference type="SUPFAM" id="SSF53474">
    <property type="entry name" value="alpha/beta-Hydrolases"/>
    <property type="match status" value="2"/>
</dbReference>
<dbReference type="InterPro" id="IPR001245">
    <property type="entry name" value="Ser-Thr/Tyr_kinase_cat_dom"/>
</dbReference>
<dbReference type="EMBL" id="VSWD01000010">
    <property type="protein sequence ID" value="KAK3089709.1"/>
    <property type="molecule type" value="Genomic_DNA"/>
</dbReference>
<dbReference type="Gene3D" id="1.10.510.10">
    <property type="entry name" value="Transferase(Phosphotransferase) domain 1"/>
    <property type="match status" value="1"/>
</dbReference>
<dbReference type="Pfam" id="PF07714">
    <property type="entry name" value="PK_Tyr_Ser-Thr"/>
    <property type="match status" value="1"/>
</dbReference>
<dbReference type="InterPro" id="IPR000719">
    <property type="entry name" value="Prot_kinase_dom"/>
</dbReference>
<proteinExistence type="inferred from homology"/>
<dbReference type="InterPro" id="IPR033906">
    <property type="entry name" value="Lipase_N"/>
</dbReference>
<comment type="similarity">
    <text evidence="2 12">Belongs to the AB hydrolase superfamily. Lipase family.</text>
</comment>
<dbReference type="FunFam" id="3.40.50.1820:FF:000033">
    <property type="entry name" value="Pancreatic triacylglycerol lipase"/>
    <property type="match status" value="1"/>
</dbReference>
<dbReference type="Gene3D" id="3.40.50.1820">
    <property type="entry name" value="alpha/beta hydrolase"/>
    <property type="match status" value="2"/>
</dbReference>
<dbReference type="PRINTS" id="PR00821">
    <property type="entry name" value="TAGLIPASE"/>
</dbReference>
<evidence type="ECO:0000256" key="9">
    <source>
        <dbReference type="ARBA" id="ARBA00023137"/>
    </source>
</evidence>
<reference evidence="15" key="1">
    <citation type="submission" date="2019-08" db="EMBL/GenBank/DDBJ databases">
        <title>The improved chromosome-level genome for the pearl oyster Pinctada fucata martensii using PacBio sequencing and Hi-C.</title>
        <authorList>
            <person name="Zheng Z."/>
        </authorList>
    </citation>
    <scope>NUCLEOTIDE SEQUENCE</scope>
    <source>
        <strain evidence="15">ZZ-2019</strain>
        <tissue evidence="15">Adductor muscle</tissue>
    </source>
</reference>
<dbReference type="PRINTS" id="PR00109">
    <property type="entry name" value="TYRKINASE"/>
</dbReference>
<evidence type="ECO:0000313" key="15">
    <source>
        <dbReference type="EMBL" id="KAK3089709.1"/>
    </source>
</evidence>
<keyword evidence="8 11" id="KW-0067">ATP-binding</keyword>
<dbReference type="InterPro" id="IPR029058">
    <property type="entry name" value="AB_hydrolase_fold"/>
</dbReference>
<evidence type="ECO:0000256" key="5">
    <source>
        <dbReference type="ARBA" id="ARBA00022679"/>
    </source>
</evidence>